<comment type="caution">
    <text evidence="2">The sequence shown here is derived from an EMBL/GenBank/DDBJ whole genome shotgun (WGS) entry which is preliminary data.</text>
</comment>
<evidence type="ECO:0000313" key="3">
    <source>
        <dbReference type="Proteomes" id="UP000507140"/>
    </source>
</evidence>
<dbReference type="Gene3D" id="2.60.120.1140">
    <property type="entry name" value="Protein of unknown function DUF192"/>
    <property type="match status" value="1"/>
</dbReference>
<dbReference type="AlphaFoldDB" id="A0ABD4YUZ4"/>
<sequence length="181" mass="19450">MLKIAVLFPIVRTLFKTTFTKASSAGTSAGRKGSVIAAAAIAFATAALPLPASAQQQTGPQPKLPTTQLSAGIHIIRAEVADTDATRRDGLMFRRELPGNDGMLFVFDRPDVQCFWMRNTLLPLSIAFIADDGTIVNIEDMAPQTEDPHCAKKPVRYALEMAQGWFDAHGIAAGKKLDGLP</sequence>
<reference evidence="2 4" key="2">
    <citation type="submission" date="2022-09" db="EMBL/GenBank/DDBJ databases">
        <title>Intensive care unit water sources are persistently colonized with multi-drug resistant bacteria and are the site of extensive horizontal gene transfer of antibiotic resistance genes.</title>
        <authorList>
            <person name="Diorio-Toth L."/>
        </authorList>
    </citation>
    <scope>NUCLEOTIDE SEQUENCE [LARGE SCALE GENOMIC DNA]</scope>
    <source>
        <strain evidence="2 4">GD03967</strain>
    </source>
</reference>
<protein>
    <submittedName>
        <fullName evidence="2">DUF192 domain-containing protein</fullName>
    </submittedName>
</protein>
<evidence type="ECO:0000313" key="4">
    <source>
        <dbReference type="Proteomes" id="UP001158644"/>
    </source>
</evidence>
<dbReference type="Pfam" id="PF02643">
    <property type="entry name" value="DUF192"/>
    <property type="match status" value="1"/>
</dbReference>
<gene>
    <name evidence="1" type="ORF">LMG3415_01951</name>
    <name evidence="2" type="ORF">N5C72_13015</name>
</gene>
<dbReference type="RefSeq" id="WP_175155794.1">
    <property type="nucleotide sequence ID" value="NZ_DAMCJV010000055.1"/>
</dbReference>
<dbReference type="EMBL" id="JAOBZK010000015">
    <property type="protein sequence ID" value="MDH1179001.1"/>
    <property type="molecule type" value="Genomic_DNA"/>
</dbReference>
<accession>A0ABD4YUZ4</accession>
<dbReference type="Proteomes" id="UP001158644">
    <property type="component" value="Unassembled WGS sequence"/>
</dbReference>
<organism evidence="2 4">
    <name type="scientific">Achromobacter mucicolens</name>
    <dbReference type="NCBI Taxonomy" id="1389922"/>
    <lineage>
        <taxon>Bacteria</taxon>
        <taxon>Pseudomonadati</taxon>
        <taxon>Pseudomonadota</taxon>
        <taxon>Betaproteobacteria</taxon>
        <taxon>Burkholderiales</taxon>
        <taxon>Alcaligenaceae</taxon>
        <taxon>Achromobacter</taxon>
    </lineage>
</organism>
<dbReference type="PANTHER" id="PTHR37953:SF1">
    <property type="entry name" value="UPF0127 PROTEIN MJ1496"/>
    <property type="match status" value="1"/>
</dbReference>
<dbReference type="PANTHER" id="PTHR37953">
    <property type="entry name" value="UPF0127 PROTEIN MJ1496"/>
    <property type="match status" value="1"/>
</dbReference>
<evidence type="ECO:0000313" key="2">
    <source>
        <dbReference type="EMBL" id="MDH1179001.1"/>
    </source>
</evidence>
<evidence type="ECO:0000313" key="1">
    <source>
        <dbReference type="EMBL" id="CAB3851406.1"/>
    </source>
</evidence>
<dbReference type="InterPro" id="IPR003795">
    <property type="entry name" value="DUF192"/>
</dbReference>
<name>A0ABD4YUZ4_9BURK</name>
<dbReference type="EMBL" id="CADIKR010000002">
    <property type="protein sequence ID" value="CAB3851406.1"/>
    <property type="molecule type" value="Genomic_DNA"/>
</dbReference>
<dbReference type="InterPro" id="IPR038695">
    <property type="entry name" value="Saro_0823-like_sf"/>
</dbReference>
<dbReference type="Proteomes" id="UP000507140">
    <property type="component" value="Unassembled WGS sequence"/>
</dbReference>
<proteinExistence type="predicted"/>
<keyword evidence="3" id="KW-1185">Reference proteome</keyword>
<reference evidence="1 3" key="1">
    <citation type="submission" date="2020-04" db="EMBL/GenBank/DDBJ databases">
        <authorList>
            <person name="De Canck E."/>
        </authorList>
    </citation>
    <scope>NUCLEOTIDE SEQUENCE [LARGE SCALE GENOMIC DNA]</scope>
    <source>
        <strain evidence="1 3">LMG 3415</strain>
    </source>
</reference>